<organism evidence="2 3">
    <name type="scientific">Brenneria corticis</name>
    <dbReference type="NCBI Taxonomy" id="2173106"/>
    <lineage>
        <taxon>Bacteria</taxon>
        <taxon>Pseudomonadati</taxon>
        <taxon>Pseudomonadota</taxon>
        <taxon>Gammaproteobacteria</taxon>
        <taxon>Enterobacterales</taxon>
        <taxon>Pectobacteriaceae</taxon>
        <taxon>Brenneria</taxon>
    </lineage>
</organism>
<protein>
    <recommendedName>
        <fullName evidence="1">Class II Histidinyl-tRNA synthetase (HisRS)-like catalytic core domain-containing protein</fullName>
    </recommendedName>
</protein>
<reference evidence="2 3" key="1">
    <citation type="submission" date="2018-04" db="EMBL/GenBank/DDBJ databases">
        <title>Brenneria corticis sp.nov.</title>
        <authorList>
            <person name="Li Y."/>
        </authorList>
    </citation>
    <scope>NUCLEOTIDE SEQUENCE [LARGE SCALE GENOMIC DNA]</scope>
    <source>
        <strain evidence="2 3">CFCC 11842</strain>
    </source>
</reference>
<name>A0A2U1TLQ6_9GAMM</name>
<dbReference type="Proteomes" id="UP000296159">
    <property type="component" value="Unassembled WGS sequence"/>
</dbReference>
<dbReference type="SUPFAM" id="SSF55681">
    <property type="entry name" value="Class II aaRS and biotin synthetases"/>
    <property type="match status" value="1"/>
</dbReference>
<dbReference type="SMR" id="A0A2U1TLQ6"/>
<accession>A0A2U1TLQ6</accession>
<dbReference type="RefSeq" id="WP_246856860.1">
    <property type="nucleotide sequence ID" value="NZ_KZ819101.1"/>
</dbReference>
<proteinExistence type="predicted"/>
<sequence>MLGIKEWMGVSGKKFLDVRNTLENYLLQSNFQFYYFGAVSKRSIYSENSHVLGESFLENLIQLNKINSDYIFAPEGTFRVYNHILNSGELQKNKKGKVFYSQEFMRNEPDYQVKNGKTFSFWQTGFECYGYPSEEYAWLALKTTIEALSLLSIDNLYFRISDKRIIESLLEDLSIAERRKIYGLIDNCSESPCLFQKEFIYQGGNVALANEITALLSVTQNENFSINDLTPYIKNKEAERGIIELQIMAEKIKKEYPKTGVKIISFMPKSWDACDALLFDARIVGYPYAVAGGGSLNALNEKYNCNKSGAGIGITRLVDYLTDNY</sequence>
<dbReference type="AlphaFoldDB" id="A0A2U1TLQ6"/>
<dbReference type="InterPro" id="IPR041715">
    <property type="entry name" value="HisRS-like_core"/>
</dbReference>
<dbReference type="InterPro" id="IPR045864">
    <property type="entry name" value="aa-tRNA-synth_II/BPL/LPL"/>
</dbReference>
<gene>
    <name evidence="2" type="ORF">DDT56_22225</name>
</gene>
<dbReference type="Pfam" id="PF13393">
    <property type="entry name" value="tRNA-synt_His"/>
    <property type="match status" value="1"/>
</dbReference>
<keyword evidence="3" id="KW-1185">Reference proteome</keyword>
<feature type="domain" description="Class II Histidinyl-tRNA synthetase (HisRS)-like catalytic core" evidence="1">
    <location>
        <begin position="90"/>
        <end position="312"/>
    </location>
</feature>
<dbReference type="Gene3D" id="3.30.930.10">
    <property type="entry name" value="Bira Bifunctional Protein, Domain 2"/>
    <property type="match status" value="1"/>
</dbReference>
<evidence type="ECO:0000259" key="1">
    <source>
        <dbReference type="Pfam" id="PF13393"/>
    </source>
</evidence>
<evidence type="ECO:0000313" key="3">
    <source>
        <dbReference type="Proteomes" id="UP000296159"/>
    </source>
</evidence>
<dbReference type="EMBL" id="QDKH01000039">
    <property type="protein sequence ID" value="PWC10262.1"/>
    <property type="molecule type" value="Genomic_DNA"/>
</dbReference>
<evidence type="ECO:0000313" key="2">
    <source>
        <dbReference type="EMBL" id="PWC10262.1"/>
    </source>
</evidence>
<comment type="caution">
    <text evidence="2">The sequence shown here is derived from an EMBL/GenBank/DDBJ whole genome shotgun (WGS) entry which is preliminary data.</text>
</comment>